<dbReference type="Pfam" id="PF03932">
    <property type="entry name" value="CutC"/>
    <property type="match status" value="2"/>
</dbReference>
<evidence type="ECO:0000313" key="4">
    <source>
        <dbReference type="EMBL" id="QPL06702.1"/>
    </source>
</evidence>
<accession>A0A7T0LN45</accession>
<dbReference type="KEGG" id="arep:ID810_10955"/>
<dbReference type="InterPro" id="IPR005627">
    <property type="entry name" value="CutC-like"/>
</dbReference>
<evidence type="ECO:0000313" key="5">
    <source>
        <dbReference type="Proteomes" id="UP000594637"/>
    </source>
</evidence>
<dbReference type="SUPFAM" id="SSF110395">
    <property type="entry name" value="CutC-like"/>
    <property type="match status" value="1"/>
</dbReference>
<comment type="similarity">
    <text evidence="1 2">Belongs to the CutC family.</text>
</comment>
<dbReference type="Gene3D" id="3.20.20.380">
    <property type="entry name" value="Copper homeostasis (CutC) domain"/>
    <property type="match status" value="1"/>
</dbReference>
<gene>
    <name evidence="2" type="primary">cutC</name>
    <name evidence="4" type="ORF">ID810_10955</name>
</gene>
<comment type="caution">
    <text evidence="2">Once thought to be involved in copper homeostasis, experiments in E.coli have shown this is not the case.</text>
</comment>
<protein>
    <recommendedName>
        <fullName evidence="2">PF03932 family protein CutC</fullName>
    </recommendedName>
</protein>
<reference evidence="4 5" key="1">
    <citation type="submission" date="2020-11" db="EMBL/GenBank/DDBJ databases">
        <title>Actinomyces sp. ZJ750.</title>
        <authorList>
            <person name="Zhou J."/>
        </authorList>
    </citation>
    <scope>NUCLEOTIDE SEQUENCE [LARGE SCALE GENOMIC DNA]</scope>
    <source>
        <strain evidence="4 5">ZJ750</strain>
    </source>
</reference>
<dbReference type="EMBL" id="CP063989">
    <property type="protein sequence ID" value="QPL06702.1"/>
    <property type="molecule type" value="Genomic_DNA"/>
</dbReference>
<dbReference type="InterPro" id="IPR036822">
    <property type="entry name" value="CutC-like_dom_sf"/>
</dbReference>
<dbReference type="GO" id="GO:0005507">
    <property type="term" value="F:copper ion binding"/>
    <property type="evidence" value="ECO:0007669"/>
    <property type="project" value="TreeGrafter"/>
</dbReference>
<dbReference type="PANTHER" id="PTHR12598">
    <property type="entry name" value="COPPER HOMEOSTASIS PROTEIN CUTC"/>
    <property type="match status" value="1"/>
</dbReference>
<sequence length="300" mass="31444">MRLTGPASSLRRQPVRTQDQPWGRPGHVAVEICTENAEGVRLSARAGADRAELCDNLAAGGTTPSIGSVEAAILAAAEEIAQRRALVGRQWLTSPAAHPLGLRVMIRPRGGDFVFSSDERRAMVADVRRISALAEELSEYTRPQPVGSAGRPLPPAVELGFVVGVLTEHHTIDRGLLRLLIDAADGAPVTFNKALDETRDLPEAYGDLGGLGVSAVLTSGGAPTALEGAEVLRGLVDAGGPTVIAAGTVRPENTAEVIETTGAREIHLRCSVRGLTIGEPQRTDESLVRHAVEAAHAIAV</sequence>
<evidence type="ECO:0000256" key="3">
    <source>
        <dbReference type="SAM" id="MobiDB-lite"/>
    </source>
</evidence>
<dbReference type="RefSeq" id="WP_188232610.1">
    <property type="nucleotide sequence ID" value="NZ_CP063989.1"/>
</dbReference>
<comment type="subcellular location">
    <subcellularLocation>
        <location evidence="2">Cytoplasm</location>
    </subcellularLocation>
</comment>
<dbReference type="PANTHER" id="PTHR12598:SF0">
    <property type="entry name" value="COPPER HOMEOSTASIS PROTEIN CUTC HOMOLOG"/>
    <property type="match status" value="1"/>
</dbReference>
<proteinExistence type="inferred from homology"/>
<dbReference type="HAMAP" id="MF_00795">
    <property type="entry name" value="CutC"/>
    <property type="match status" value="1"/>
</dbReference>
<dbReference type="AlphaFoldDB" id="A0A7T0LN45"/>
<organism evidence="4 5">
    <name type="scientific">Actinomyces respiraculi</name>
    <dbReference type="NCBI Taxonomy" id="2744574"/>
    <lineage>
        <taxon>Bacteria</taxon>
        <taxon>Bacillati</taxon>
        <taxon>Actinomycetota</taxon>
        <taxon>Actinomycetes</taxon>
        <taxon>Actinomycetales</taxon>
        <taxon>Actinomycetaceae</taxon>
        <taxon>Actinomyces</taxon>
    </lineage>
</organism>
<dbReference type="Proteomes" id="UP000594637">
    <property type="component" value="Chromosome"/>
</dbReference>
<evidence type="ECO:0000256" key="2">
    <source>
        <dbReference type="HAMAP-Rule" id="MF_00795"/>
    </source>
</evidence>
<keyword evidence="2" id="KW-0963">Cytoplasm</keyword>
<evidence type="ECO:0000256" key="1">
    <source>
        <dbReference type="ARBA" id="ARBA00007768"/>
    </source>
</evidence>
<feature type="compositionally biased region" description="Polar residues" evidence="3">
    <location>
        <begin position="1"/>
        <end position="20"/>
    </location>
</feature>
<dbReference type="GO" id="GO:0005737">
    <property type="term" value="C:cytoplasm"/>
    <property type="evidence" value="ECO:0007669"/>
    <property type="project" value="UniProtKB-SubCell"/>
</dbReference>
<keyword evidence="5" id="KW-1185">Reference proteome</keyword>
<feature type="region of interest" description="Disordered" evidence="3">
    <location>
        <begin position="1"/>
        <end position="24"/>
    </location>
</feature>
<name>A0A7T0LN45_9ACTO</name>